<organism evidence="7 8">
    <name type="scientific">Nocardioides zhouii</name>
    <dbReference type="NCBI Taxonomy" id="1168729"/>
    <lineage>
        <taxon>Bacteria</taxon>
        <taxon>Bacillati</taxon>
        <taxon>Actinomycetota</taxon>
        <taxon>Actinomycetes</taxon>
        <taxon>Propionibacteriales</taxon>
        <taxon>Nocardioidaceae</taxon>
        <taxon>Nocardioides</taxon>
    </lineage>
</organism>
<feature type="transmembrane region" description="Helical" evidence="6">
    <location>
        <begin position="22"/>
        <end position="48"/>
    </location>
</feature>
<evidence type="ECO:0008006" key="9">
    <source>
        <dbReference type="Google" id="ProtNLM"/>
    </source>
</evidence>
<name>A0A4Q2SNZ7_9ACTN</name>
<proteinExistence type="predicted"/>
<dbReference type="OrthoDB" id="512217at2"/>
<protein>
    <recommendedName>
        <fullName evidence="9">Lipopolysaccharide biosynthesis protein</fullName>
    </recommendedName>
</protein>
<feature type="transmembrane region" description="Helical" evidence="6">
    <location>
        <begin position="272"/>
        <end position="294"/>
    </location>
</feature>
<keyword evidence="2" id="KW-1003">Cell membrane</keyword>
<sequence>MTTVAGWAGTARRHAVALHTNFLVLALLGLVVNPIVLGAVGSVAFGIWKTAQQALTFVTLADGRSTQALKWVVASRDGEVQGDELRRDVGATLVVWLLWLPVSLAAAVLLVGLALPRLVDGADPSLTFGVGAVLAVGTVVGGVLGIPDAVLRGSNLVHLSAYASTAVAVGVAVASVVAVSLSGGLVALAVTSVVGSVVLGATTWWIAGRRVAWWGAARPHAGEIGRLSRFSGWLLAWATVDRVLVSAELLLLGAVLGPALAASFAITSYATVFAVGAGMLTTGAMMPSLGGLLARGGDAEAAGLVSLAKSLNAAIIVVAGGAIVLLNEAFVTAWVGAEHYLGDPVNALMVVAMAQVMLLRTDAQILDVSLQVARMVMWVGSSLLVSVVIAWLVLRETESATAMYVALIAARLPASLLAPRLAREQVPHVPGAGRGLVAVVVGLASCVALGAVVSPAGPLVEIAVSVVALAGPTALVHAYVLTPDARRWLRNRTGQDVTP</sequence>
<dbReference type="PANTHER" id="PTHR30250:SF26">
    <property type="entry name" value="PSMA PROTEIN"/>
    <property type="match status" value="1"/>
</dbReference>
<evidence type="ECO:0000313" key="7">
    <source>
        <dbReference type="EMBL" id="RYC05808.1"/>
    </source>
</evidence>
<keyword evidence="3 6" id="KW-0812">Transmembrane</keyword>
<dbReference type="AlphaFoldDB" id="A0A4Q2SNZ7"/>
<comment type="subcellular location">
    <subcellularLocation>
        <location evidence="1">Cell membrane</location>
        <topology evidence="1">Multi-pass membrane protein</topology>
    </subcellularLocation>
</comment>
<evidence type="ECO:0000256" key="4">
    <source>
        <dbReference type="ARBA" id="ARBA00022989"/>
    </source>
</evidence>
<dbReference type="Pfam" id="PF13440">
    <property type="entry name" value="Polysacc_synt_3"/>
    <property type="match status" value="1"/>
</dbReference>
<keyword evidence="4 6" id="KW-1133">Transmembrane helix</keyword>
<feature type="transmembrane region" description="Helical" evidence="6">
    <location>
        <begin position="431"/>
        <end position="453"/>
    </location>
</feature>
<dbReference type="InterPro" id="IPR050833">
    <property type="entry name" value="Poly_Biosynth_Transport"/>
</dbReference>
<feature type="transmembrane region" description="Helical" evidence="6">
    <location>
        <begin position="459"/>
        <end position="482"/>
    </location>
</feature>
<dbReference type="Proteomes" id="UP000291101">
    <property type="component" value="Unassembled WGS sequence"/>
</dbReference>
<comment type="caution">
    <text evidence="7">The sequence shown here is derived from an EMBL/GenBank/DDBJ whole genome shotgun (WGS) entry which is preliminary data.</text>
</comment>
<feature type="transmembrane region" description="Helical" evidence="6">
    <location>
        <begin position="375"/>
        <end position="394"/>
    </location>
</feature>
<dbReference type="GO" id="GO:0005886">
    <property type="term" value="C:plasma membrane"/>
    <property type="evidence" value="ECO:0007669"/>
    <property type="project" value="UniProtKB-SubCell"/>
</dbReference>
<evidence type="ECO:0000256" key="1">
    <source>
        <dbReference type="ARBA" id="ARBA00004651"/>
    </source>
</evidence>
<feature type="transmembrane region" description="Helical" evidence="6">
    <location>
        <begin position="159"/>
        <end position="179"/>
    </location>
</feature>
<dbReference type="EMBL" id="SDWV01000020">
    <property type="protein sequence ID" value="RYC05808.1"/>
    <property type="molecule type" value="Genomic_DNA"/>
</dbReference>
<feature type="transmembrane region" description="Helical" evidence="6">
    <location>
        <begin position="243"/>
        <end position="266"/>
    </location>
</feature>
<feature type="transmembrane region" description="Helical" evidence="6">
    <location>
        <begin position="301"/>
        <end position="325"/>
    </location>
</feature>
<evidence type="ECO:0000313" key="8">
    <source>
        <dbReference type="Proteomes" id="UP000291101"/>
    </source>
</evidence>
<gene>
    <name evidence="7" type="ORF">EUA94_17240</name>
</gene>
<feature type="transmembrane region" description="Helical" evidence="6">
    <location>
        <begin position="126"/>
        <end position="147"/>
    </location>
</feature>
<keyword evidence="5 6" id="KW-0472">Membrane</keyword>
<evidence type="ECO:0000256" key="2">
    <source>
        <dbReference type="ARBA" id="ARBA00022475"/>
    </source>
</evidence>
<dbReference type="PANTHER" id="PTHR30250">
    <property type="entry name" value="PST FAMILY PREDICTED COLANIC ACID TRANSPORTER"/>
    <property type="match status" value="1"/>
</dbReference>
<keyword evidence="8" id="KW-1185">Reference proteome</keyword>
<feature type="transmembrane region" description="Helical" evidence="6">
    <location>
        <begin position="93"/>
        <end position="114"/>
    </location>
</feature>
<evidence type="ECO:0000256" key="3">
    <source>
        <dbReference type="ARBA" id="ARBA00022692"/>
    </source>
</evidence>
<dbReference type="RefSeq" id="WP_129428134.1">
    <property type="nucleotide sequence ID" value="NZ_SDWV01000020.1"/>
</dbReference>
<evidence type="ECO:0000256" key="5">
    <source>
        <dbReference type="ARBA" id="ARBA00023136"/>
    </source>
</evidence>
<evidence type="ECO:0000256" key="6">
    <source>
        <dbReference type="SAM" id="Phobius"/>
    </source>
</evidence>
<feature type="transmembrane region" description="Helical" evidence="6">
    <location>
        <begin position="185"/>
        <end position="207"/>
    </location>
</feature>
<reference evidence="7 8" key="1">
    <citation type="submission" date="2019-01" db="EMBL/GenBank/DDBJ databases">
        <title>Novel species of Nocardioides.</title>
        <authorList>
            <person name="Liu Q."/>
            <person name="X Y.-H."/>
        </authorList>
    </citation>
    <scope>NUCLEOTIDE SEQUENCE [LARGE SCALE GENOMIC DNA]</scope>
    <source>
        <strain evidence="7 8">HLT2-9</strain>
    </source>
</reference>
<accession>A0A4Q2SNZ7</accession>